<proteinExistence type="predicted"/>
<dbReference type="InterPro" id="IPR036390">
    <property type="entry name" value="WH_DNA-bd_sf"/>
</dbReference>
<evidence type="ECO:0000313" key="1">
    <source>
        <dbReference type="EMBL" id="PSC05981.1"/>
    </source>
</evidence>
<dbReference type="InterPro" id="IPR036388">
    <property type="entry name" value="WH-like_DNA-bd_sf"/>
</dbReference>
<comment type="caution">
    <text evidence="1">The sequence shown here is derived from an EMBL/GenBank/DDBJ whole genome shotgun (WGS) entry which is preliminary data.</text>
</comment>
<organism evidence="1 2">
    <name type="scientific">Alsobacter soli</name>
    <dbReference type="NCBI Taxonomy" id="2109933"/>
    <lineage>
        <taxon>Bacteria</taxon>
        <taxon>Pseudomonadati</taxon>
        <taxon>Pseudomonadota</taxon>
        <taxon>Alphaproteobacteria</taxon>
        <taxon>Hyphomicrobiales</taxon>
        <taxon>Alsobacteraceae</taxon>
        <taxon>Alsobacter</taxon>
    </lineage>
</organism>
<dbReference type="SUPFAM" id="SSF46785">
    <property type="entry name" value="Winged helix' DNA-binding domain"/>
    <property type="match status" value="1"/>
</dbReference>
<dbReference type="Gene3D" id="1.10.10.10">
    <property type="entry name" value="Winged helix-like DNA-binding domain superfamily/Winged helix DNA-binding domain"/>
    <property type="match status" value="1"/>
</dbReference>
<dbReference type="Pfam" id="PF13730">
    <property type="entry name" value="HTH_36"/>
    <property type="match status" value="1"/>
</dbReference>
<dbReference type="EMBL" id="PVZS01000005">
    <property type="protein sequence ID" value="PSC05981.1"/>
    <property type="molecule type" value="Genomic_DNA"/>
</dbReference>
<dbReference type="AlphaFoldDB" id="A0A2T1HWC0"/>
<protein>
    <submittedName>
        <fullName evidence="1">Uncharacterized protein</fullName>
    </submittedName>
</protein>
<name>A0A2T1HWC0_9HYPH</name>
<evidence type="ECO:0000313" key="2">
    <source>
        <dbReference type="Proteomes" id="UP000239772"/>
    </source>
</evidence>
<accession>A0A2T1HWC0</accession>
<reference evidence="2" key="1">
    <citation type="submission" date="2018-03" db="EMBL/GenBank/DDBJ databases">
        <authorList>
            <person name="Sun L."/>
            <person name="Liu H."/>
            <person name="Chen W."/>
            <person name="Huang K."/>
            <person name="Liu W."/>
            <person name="Gao X."/>
        </authorList>
    </citation>
    <scope>NUCLEOTIDE SEQUENCE [LARGE SCALE GENOMIC DNA]</scope>
    <source>
        <strain evidence="2">SH9</strain>
    </source>
</reference>
<dbReference type="Proteomes" id="UP000239772">
    <property type="component" value="Unassembled WGS sequence"/>
</dbReference>
<sequence>MSRRRFPKPNNQGKTKGSGRYVRLTHEVLNSSAYLSLTPVARSALVEVKRVYNGRNNGALAVSARALAERLGVSKDTAAKALRQLVQRGFLEVVAPSSFGWKAKRAAEYRLTDEACNLSNQAPSNAYRAWAPNRNTVRSDGRADPLA</sequence>
<gene>
    <name evidence="1" type="ORF">SLNSH_06290</name>
</gene>
<keyword evidence="2" id="KW-1185">Reference proteome</keyword>